<evidence type="ECO:0000256" key="7">
    <source>
        <dbReference type="ARBA" id="ARBA00023237"/>
    </source>
</evidence>
<evidence type="ECO:0000313" key="9">
    <source>
        <dbReference type="EMBL" id="SMD02432.1"/>
    </source>
</evidence>
<sequence length="817" mass="91836">MHCFRWVDALILMASIINQEMLDNIIIEQKDLHMRLRFWSFILLWVLLMAIPSSAWSEKVFKIALLMGAGEETVYQGQITQEINTLLESRVKVKYLKVQIDERLDMVDNTISKLMQDSSIDCVIGIGLDASAFLVRRGSYAKPTIAATILDRQIQGLPLTPRGTSGIRHFNYILSPFDVEKDLQTFRSIYPYKHLAVLMPAGETVMFHALYSYFGKAMETVSPDAKLSIVEIDPNDIDGSMSGIPERADAAYVLPLFPQCQVDREQALIHGVNRKGLPSFALAGESHVKMGAMASIAPERNFNAMIRRIAINVLEIMDGRDAGTLPVNVSAYADNFVVNVATLRKIDIYPGFKVLEKARLLNLDKLRQGREVNLKGVILEALERNLDLQMEKTDTKLQAKAVNVAASQLRPQINLSSSLTHVDENQVDIAGTVAARTSWSTTGQFTQTLFSDDILANYAIQKIILESRRYQEKAALLDTVLTAAQAYITLLSARTNQAIQNNNLKVTRTNLDLARNKVAVGSVDASEVNRWESEEATGQMALNDAHRDLELAGMALNQLLDRPITREFSPRDIEPDTAIELMVTDPEIYGLVENFKQLERFSNFLIQESNANLPELKQIAQSLKSEERRLLNRRRALYLPDVALTGRMDNIMDEYDAPRGTPSDLDHPWSLSLTATWPLYSGGIRKSELAQSRIQVGRIQMEEKNLRSRLHLEVRSRLQTAAVSAREIDLAERSRRSAKKSFEIIQAGYAQGRNSVTDLVDAQNAMVTSERSAALSKYQFVLDFLSLERAIGGFYFLKSPEQKAHFMDELRKYMAAS</sequence>
<protein>
    <submittedName>
        <fullName evidence="9">Outer membrane protein TolC</fullName>
    </submittedName>
</protein>
<evidence type="ECO:0000256" key="3">
    <source>
        <dbReference type="ARBA" id="ARBA00022448"/>
    </source>
</evidence>
<dbReference type="AlphaFoldDB" id="A0A1W2DZB3"/>
<dbReference type="STRING" id="1121400.SAMN02746065_12227"/>
<evidence type="ECO:0000313" key="10">
    <source>
        <dbReference type="Proteomes" id="UP000192418"/>
    </source>
</evidence>
<comment type="similarity">
    <text evidence="2">Belongs to the outer membrane factor (OMF) (TC 1.B.17) family.</text>
</comment>
<comment type="subcellular location">
    <subcellularLocation>
        <location evidence="1">Cell outer membrane</location>
    </subcellularLocation>
</comment>
<evidence type="ECO:0000256" key="6">
    <source>
        <dbReference type="ARBA" id="ARBA00023136"/>
    </source>
</evidence>
<dbReference type="GO" id="GO:0015288">
    <property type="term" value="F:porin activity"/>
    <property type="evidence" value="ECO:0007669"/>
    <property type="project" value="TreeGrafter"/>
</dbReference>
<dbReference type="GO" id="GO:0009279">
    <property type="term" value="C:cell outer membrane"/>
    <property type="evidence" value="ECO:0007669"/>
    <property type="project" value="UniProtKB-SubCell"/>
</dbReference>
<keyword evidence="6 8" id="KW-0472">Membrane</keyword>
<keyword evidence="3" id="KW-0813">Transport</keyword>
<dbReference type="EMBL" id="FWXY01000022">
    <property type="protein sequence ID" value="SMD02432.1"/>
    <property type="molecule type" value="Genomic_DNA"/>
</dbReference>
<dbReference type="PANTHER" id="PTHR30026:SF20">
    <property type="entry name" value="OUTER MEMBRANE PROTEIN TOLC"/>
    <property type="match status" value="1"/>
</dbReference>
<keyword evidence="7" id="KW-0998">Cell outer membrane</keyword>
<proteinExistence type="inferred from homology"/>
<evidence type="ECO:0000256" key="5">
    <source>
        <dbReference type="ARBA" id="ARBA00022692"/>
    </source>
</evidence>
<gene>
    <name evidence="9" type="ORF">SAMN02746065_12227</name>
</gene>
<name>A0A1W2DZB3_9BACT</name>
<dbReference type="Proteomes" id="UP000192418">
    <property type="component" value="Unassembled WGS sequence"/>
</dbReference>
<dbReference type="InterPro" id="IPR003423">
    <property type="entry name" value="OMP_efflux"/>
</dbReference>
<evidence type="ECO:0000256" key="2">
    <source>
        <dbReference type="ARBA" id="ARBA00007613"/>
    </source>
</evidence>
<keyword evidence="10" id="KW-1185">Reference proteome</keyword>
<dbReference type="PANTHER" id="PTHR30026">
    <property type="entry name" value="OUTER MEMBRANE PROTEIN TOLC"/>
    <property type="match status" value="1"/>
</dbReference>
<dbReference type="Pfam" id="PF02321">
    <property type="entry name" value="OEP"/>
    <property type="match status" value="2"/>
</dbReference>
<keyword evidence="5 8" id="KW-0812">Transmembrane</keyword>
<dbReference type="Gene3D" id="1.20.1600.10">
    <property type="entry name" value="Outer membrane efflux proteins (OEP)"/>
    <property type="match status" value="1"/>
</dbReference>
<evidence type="ECO:0000256" key="4">
    <source>
        <dbReference type="ARBA" id="ARBA00022452"/>
    </source>
</evidence>
<keyword evidence="4" id="KW-1134">Transmembrane beta strand</keyword>
<keyword evidence="8" id="KW-1133">Transmembrane helix</keyword>
<organism evidence="9 10">
    <name type="scientific">Desulfocicer vacuolatum DSM 3385</name>
    <dbReference type="NCBI Taxonomy" id="1121400"/>
    <lineage>
        <taxon>Bacteria</taxon>
        <taxon>Pseudomonadati</taxon>
        <taxon>Thermodesulfobacteriota</taxon>
        <taxon>Desulfobacteria</taxon>
        <taxon>Desulfobacterales</taxon>
        <taxon>Desulfobacteraceae</taxon>
        <taxon>Desulfocicer</taxon>
    </lineage>
</organism>
<evidence type="ECO:0000256" key="1">
    <source>
        <dbReference type="ARBA" id="ARBA00004442"/>
    </source>
</evidence>
<evidence type="ECO:0000256" key="8">
    <source>
        <dbReference type="SAM" id="Phobius"/>
    </source>
</evidence>
<dbReference type="SUPFAM" id="SSF56954">
    <property type="entry name" value="Outer membrane efflux proteins (OEP)"/>
    <property type="match status" value="1"/>
</dbReference>
<accession>A0A1W2DZB3</accession>
<dbReference type="Gene3D" id="3.40.50.2300">
    <property type="match status" value="1"/>
</dbReference>
<dbReference type="GO" id="GO:0015562">
    <property type="term" value="F:efflux transmembrane transporter activity"/>
    <property type="evidence" value="ECO:0007669"/>
    <property type="project" value="InterPro"/>
</dbReference>
<dbReference type="GO" id="GO:1990281">
    <property type="term" value="C:efflux pump complex"/>
    <property type="evidence" value="ECO:0007669"/>
    <property type="project" value="TreeGrafter"/>
</dbReference>
<reference evidence="9 10" key="1">
    <citation type="submission" date="2017-04" db="EMBL/GenBank/DDBJ databases">
        <authorList>
            <person name="Afonso C.L."/>
            <person name="Miller P.J."/>
            <person name="Scott M.A."/>
            <person name="Spackman E."/>
            <person name="Goraichik I."/>
            <person name="Dimitrov K.M."/>
            <person name="Suarez D.L."/>
            <person name="Swayne D.E."/>
        </authorList>
    </citation>
    <scope>NUCLEOTIDE SEQUENCE [LARGE SCALE GENOMIC DNA]</scope>
    <source>
        <strain evidence="9 10">DSM 3385</strain>
    </source>
</reference>
<dbReference type="InterPro" id="IPR051906">
    <property type="entry name" value="TolC-like"/>
</dbReference>
<feature type="transmembrane region" description="Helical" evidence="8">
    <location>
        <begin position="38"/>
        <end position="56"/>
    </location>
</feature>